<keyword evidence="1" id="KW-1133">Transmembrane helix</keyword>
<keyword evidence="3" id="KW-1185">Reference proteome</keyword>
<feature type="transmembrane region" description="Helical" evidence="1">
    <location>
        <begin position="152"/>
        <end position="177"/>
    </location>
</feature>
<evidence type="ECO:0000313" key="2">
    <source>
        <dbReference type="EMBL" id="PWI57714.1"/>
    </source>
</evidence>
<gene>
    <name evidence="2" type="ORF">BM613_06930</name>
</gene>
<dbReference type="Proteomes" id="UP000245380">
    <property type="component" value="Unassembled WGS sequence"/>
</dbReference>
<dbReference type="OrthoDB" id="2989412at2"/>
<dbReference type="AlphaFoldDB" id="A0A2U3D8V0"/>
<protein>
    <recommendedName>
        <fullName evidence="4">HMA domain-containing protein</fullName>
    </recommendedName>
</protein>
<keyword evidence="1" id="KW-0472">Membrane</keyword>
<evidence type="ECO:0000313" key="3">
    <source>
        <dbReference type="Proteomes" id="UP000245380"/>
    </source>
</evidence>
<dbReference type="EMBL" id="MPDK01000009">
    <property type="protein sequence ID" value="PWI57714.1"/>
    <property type="molecule type" value="Genomic_DNA"/>
</dbReference>
<organism evidence="2 3">
    <name type="scientific">Sulfoacidibacillus thermotolerans</name>
    <name type="common">Acidibacillus sulfuroxidans</name>
    <dbReference type="NCBI Taxonomy" id="1765684"/>
    <lineage>
        <taxon>Bacteria</taxon>
        <taxon>Bacillati</taxon>
        <taxon>Bacillota</taxon>
        <taxon>Bacilli</taxon>
        <taxon>Bacillales</taxon>
        <taxon>Alicyclobacillaceae</taxon>
        <taxon>Sulfoacidibacillus</taxon>
    </lineage>
</organism>
<proteinExistence type="predicted"/>
<evidence type="ECO:0008006" key="4">
    <source>
        <dbReference type="Google" id="ProtNLM"/>
    </source>
</evidence>
<reference evidence="2 3" key="1">
    <citation type="submission" date="2016-11" db="EMBL/GenBank/DDBJ databases">
        <title>Comparative genomics of Acidibacillus ferroxidans species.</title>
        <authorList>
            <person name="Oliveira G."/>
            <person name="Nunes G."/>
            <person name="Oliveira R."/>
            <person name="Araujo F."/>
            <person name="Salim A."/>
            <person name="Scholte L."/>
            <person name="Morais D."/>
            <person name="Nancucheo I."/>
            <person name="Johnson D.B."/>
            <person name="Grail B."/>
            <person name="Bittencourt J."/>
            <person name="Valadares R."/>
        </authorList>
    </citation>
    <scope>NUCLEOTIDE SEQUENCE [LARGE SCALE GENOMIC DNA]</scope>
    <source>
        <strain evidence="2 3">Y002</strain>
    </source>
</reference>
<name>A0A2U3D8V0_SULT2</name>
<feature type="transmembrane region" description="Helical" evidence="1">
    <location>
        <begin position="89"/>
        <end position="107"/>
    </location>
</feature>
<accession>A0A2U3D8V0</accession>
<evidence type="ECO:0000256" key="1">
    <source>
        <dbReference type="SAM" id="Phobius"/>
    </source>
</evidence>
<keyword evidence="1" id="KW-0812">Transmembrane</keyword>
<dbReference type="RefSeq" id="WP_109430460.1">
    <property type="nucleotide sequence ID" value="NZ_MPDK01000009.1"/>
</dbReference>
<comment type="caution">
    <text evidence="2">The sequence shown here is derived from an EMBL/GenBank/DDBJ whole genome shotgun (WGS) entry which is preliminary data.</text>
</comment>
<sequence>MQDVHCLRRMRIRVRGLEIEQTRKLYQSLLLMIDGVVSIKVNSLSGRMLIIYDDRKITSWQLTALAGRLESSPHSLLSASHYALRKHQMYLIIPLALLVGLLVKRLISGKPKFADNLVAYELATLVAVFTGYPQLRRYVKRFADKIGTSDHLLLSSAALFVAVIRESFLVITALYLLTYNSYRKRNNTLVAAAKAGEVVALIDSENREPKNVQQYAEIVSKLGLLLALSSLLITRDPLLFSTLLVAFNPRPAVVSARYGLNHAEILTHEDCRYIPMHTGMDLYELLDAREIVILSTNDAKNPPKIFPPLAEFAKMHHISSIYTLSVSEFTEPIPDVRERERHANRPIEKIVLLSEEVIYPAVHQRQDHLIYLRQSQQALLETLRLSARLRDNITRNLIYTSVVSLTLTALSLGRVHPNKINLLADGYTIASLGLAESSKLSPIATNHH</sequence>
<feature type="transmembrane region" description="Helical" evidence="1">
    <location>
        <begin position="113"/>
        <end position="132"/>
    </location>
</feature>